<evidence type="ECO:0000256" key="1">
    <source>
        <dbReference type="ARBA" id="ARBA00022729"/>
    </source>
</evidence>
<protein>
    <recommendedName>
        <fullName evidence="3">Calcineurin-like phosphoesterase domain-containing protein</fullName>
    </recommendedName>
</protein>
<dbReference type="InterPro" id="IPR029052">
    <property type="entry name" value="Metallo-depent_PP-like"/>
</dbReference>
<dbReference type="PANTHER" id="PTHR10161:SF14">
    <property type="entry name" value="TARTRATE-RESISTANT ACID PHOSPHATASE TYPE 5"/>
    <property type="match status" value="1"/>
</dbReference>
<dbReference type="Gene3D" id="3.60.21.10">
    <property type="match status" value="1"/>
</dbReference>
<dbReference type="PANTHER" id="PTHR10161">
    <property type="entry name" value="TARTRATE-RESISTANT ACID PHOSPHATASE TYPE 5"/>
    <property type="match status" value="1"/>
</dbReference>
<keyword evidence="5" id="KW-1185">Reference proteome</keyword>
<keyword evidence="1" id="KW-0732">Signal</keyword>
<dbReference type="EMBL" id="BOPH01000108">
    <property type="protein sequence ID" value="GIJ73056.1"/>
    <property type="molecule type" value="Genomic_DNA"/>
</dbReference>
<evidence type="ECO:0000256" key="2">
    <source>
        <dbReference type="ARBA" id="ARBA00022801"/>
    </source>
</evidence>
<sequence>MGHFEPYVQLVDVTDRSALVAWGGFRLGEHGGGWRAERAGETFGVRSEPYGRAAVEVLDGDGTVVGRTVTDEANHAWVEGLRPGTTYRYRVTVDGEPWAAGRRYDWAPGTLGEAWRPLDQRLRTHAGGDMPDPVTFLAIGDFGVGIGSGADGERQLAVARTMQRLADAVDVRFVVGLGDSIYHGPEGRMEATGAHDEDWWLTFFQPYRYLLDHLAFYPTTGNHDSSDTEASDDRRQLEDNLYLRIRFEPREEDGRATIDPGLFYRLRVSALLELICVDTTWGVERGMHWFDEPGQRAWLERTLAGSDAVWQVPFSHHPAWGAGPHHEPMAEQLGRLVPLYRQAGVRLLLHGHEHNFQHGVVDDLHYVVSGAGGKLERRTPTRFAEAGTQTWAAEPHCLLVQVWPDRLVVVPYGPTPAGAEPAPIARLRPDGTVTDEPIVIRRDA</sequence>
<dbReference type="AlphaFoldDB" id="A0A8J4A5B7"/>
<evidence type="ECO:0000313" key="5">
    <source>
        <dbReference type="Proteomes" id="UP000635606"/>
    </source>
</evidence>
<feature type="domain" description="Calcineurin-like phosphoesterase" evidence="3">
    <location>
        <begin position="135"/>
        <end position="355"/>
    </location>
</feature>
<evidence type="ECO:0000259" key="3">
    <source>
        <dbReference type="Pfam" id="PF00149"/>
    </source>
</evidence>
<proteinExistence type="predicted"/>
<dbReference type="InterPro" id="IPR051558">
    <property type="entry name" value="Metallophosphoesterase_PAP"/>
</dbReference>
<comment type="caution">
    <text evidence="4">The sequence shown here is derived from an EMBL/GenBank/DDBJ whole genome shotgun (WGS) entry which is preliminary data.</text>
</comment>
<dbReference type="RefSeq" id="WP_203932883.1">
    <property type="nucleotide sequence ID" value="NZ_BOPH01000108.1"/>
</dbReference>
<dbReference type="GO" id="GO:0016787">
    <property type="term" value="F:hydrolase activity"/>
    <property type="evidence" value="ECO:0007669"/>
    <property type="project" value="UniProtKB-KW"/>
</dbReference>
<dbReference type="SUPFAM" id="SSF56300">
    <property type="entry name" value="Metallo-dependent phosphatases"/>
    <property type="match status" value="1"/>
</dbReference>
<dbReference type="Proteomes" id="UP000635606">
    <property type="component" value="Unassembled WGS sequence"/>
</dbReference>
<dbReference type="Pfam" id="PF00149">
    <property type="entry name" value="Metallophos"/>
    <property type="match status" value="1"/>
</dbReference>
<reference evidence="4" key="1">
    <citation type="submission" date="2021-01" db="EMBL/GenBank/DDBJ databases">
        <title>Whole genome shotgun sequence of Virgisporangium ochraceum NBRC 16418.</title>
        <authorList>
            <person name="Komaki H."/>
            <person name="Tamura T."/>
        </authorList>
    </citation>
    <scope>NUCLEOTIDE SEQUENCE</scope>
    <source>
        <strain evidence="4">NBRC 16418</strain>
    </source>
</reference>
<dbReference type="InterPro" id="IPR004843">
    <property type="entry name" value="Calcineurin-like_PHP"/>
</dbReference>
<name>A0A8J4A5B7_9ACTN</name>
<accession>A0A8J4A5B7</accession>
<keyword evidence="2" id="KW-0378">Hydrolase</keyword>
<organism evidence="4 5">
    <name type="scientific">Virgisporangium ochraceum</name>
    <dbReference type="NCBI Taxonomy" id="65505"/>
    <lineage>
        <taxon>Bacteria</taxon>
        <taxon>Bacillati</taxon>
        <taxon>Actinomycetota</taxon>
        <taxon>Actinomycetes</taxon>
        <taxon>Micromonosporales</taxon>
        <taxon>Micromonosporaceae</taxon>
        <taxon>Virgisporangium</taxon>
    </lineage>
</organism>
<evidence type="ECO:0000313" key="4">
    <source>
        <dbReference type="EMBL" id="GIJ73056.1"/>
    </source>
</evidence>
<gene>
    <name evidence="4" type="ORF">Voc01_079730</name>
</gene>